<evidence type="ECO:0000256" key="1">
    <source>
        <dbReference type="SAM" id="Phobius"/>
    </source>
</evidence>
<feature type="transmembrane region" description="Helical" evidence="1">
    <location>
        <begin position="34"/>
        <end position="54"/>
    </location>
</feature>
<protein>
    <submittedName>
        <fullName evidence="2">Uncharacterized protein</fullName>
    </submittedName>
</protein>
<keyword evidence="3" id="KW-1185">Reference proteome</keyword>
<evidence type="ECO:0000313" key="2">
    <source>
        <dbReference type="EMBL" id="MFC0559181.1"/>
    </source>
</evidence>
<accession>A0ABV6NEM7</accession>
<proteinExistence type="predicted"/>
<evidence type="ECO:0000313" key="3">
    <source>
        <dbReference type="Proteomes" id="UP001589833"/>
    </source>
</evidence>
<reference evidence="2 3" key="1">
    <citation type="submission" date="2024-09" db="EMBL/GenBank/DDBJ databases">
        <authorList>
            <person name="Sun Q."/>
            <person name="Mori K."/>
        </authorList>
    </citation>
    <scope>NUCLEOTIDE SEQUENCE [LARGE SCALE GENOMIC DNA]</scope>
    <source>
        <strain evidence="2 3">NCAIM B.02301</strain>
    </source>
</reference>
<feature type="transmembrane region" description="Helical" evidence="1">
    <location>
        <begin position="5"/>
        <end position="22"/>
    </location>
</feature>
<dbReference type="Proteomes" id="UP001589833">
    <property type="component" value="Unassembled WGS sequence"/>
</dbReference>
<keyword evidence="1" id="KW-0472">Membrane</keyword>
<sequence>MKIRWFIYLLIGVVFGILNFYYESYLSNTLGFGGLRTLLTWGIWLVLIMPIAIYEVRTSKSKIRSALACSLTWIFSIISYYLYMAVYNAFFR</sequence>
<dbReference type="EMBL" id="JBHLTR010000011">
    <property type="protein sequence ID" value="MFC0559181.1"/>
    <property type="molecule type" value="Genomic_DNA"/>
</dbReference>
<keyword evidence="1" id="KW-1133">Transmembrane helix</keyword>
<comment type="caution">
    <text evidence="2">The sequence shown here is derived from an EMBL/GenBank/DDBJ whole genome shotgun (WGS) entry which is preliminary data.</text>
</comment>
<dbReference type="RefSeq" id="WP_273846205.1">
    <property type="nucleotide sequence ID" value="NZ_JAQQWT010000016.1"/>
</dbReference>
<keyword evidence="1" id="KW-0812">Transmembrane</keyword>
<name>A0ABV6NEM7_9BACI</name>
<organism evidence="2 3">
    <name type="scientific">Halalkalibacter alkalisediminis</name>
    <dbReference type="NCBI Taxonomy" id="935616"/>
    <lineage>
        <taxon>Bacteria</taxon>
        <taxon>Bacillati</taxon>
        <taxon>Bacillota</taxon>
        <taxon>Bacilli</taxon>
        <taxon>Bacillales</taxon>
        <taxon>Bacillaceae</taxon>
        <taxon>Halalkalibacter</taxon>
    </lineage>
</organism>
<gene>
    <name evidence="2" type="ORF">ACFFH4_08975</name>
</gene>
<feature type="transmembrane region" description="Helical" evidence="1">
    <location>
        <begin position="66"/>
        <end position="90"/>
    </location>
</feature>